<reference evidence="1 2" key="1">
    <citation type="submission" date="2015-06" db="EMBL/GenBank/DDBJ databases">
        <title>Genome sequencing of Cronobacter sp. strain DJ34 isolated from petroleum contaminated sludge of Duliajan Oil Fields, Assam, India.</title>
        <authorList>
            <person name="Pal S."/>
            <person name="Banerjee T.D."/>
            <person name="Roy A."/>
            <person name="Sar P."/>
            <person name="Kazy S.K."/>
        </authorList>
    </citation>
    <scope>NUCLEOTIDE SEQUENCE [LARGE SCALE GENOMIC DNA]</scope>
    <source>
        <strain evidence="1 2">DJ34</strain>
    </source>
</reference>
<protein>
    <submittedName>
        <fullName evidence="1">Uncharacterized protein</fullName>
    </submittedName>
</protein>
<organism evidence="1 2">
    <name type="scientific">Franconibacter pulveris</name>
    <dbReference type="NCBI Taxonomy" id="435910"/>
    <lineage>
        <taxon>Bacteria</taxon>
        <taxon>Pseudomonadati</taxon>
        <taxon>Pseudomonadota</taxon>
        <taxon>Gammaproteobacteria</taxon>
        <taxon>Enterobacterales</taxon>
        <taxon>Enterobacteriaceae</taxon>
        <taxon>Franconibacter</taxon>
    </lineage>
</organism>
<comment type="caution">
    <text evidence="1">The sequence shown here is derived from an EMBL/GenBank/DDBJ whole genome shotgun (WGS) entry which is preliminary data.</text>
</comment>
<dbReference type="PATRIC" id="fig|1656095.3.peg.517"/>
<evidence type="ECO:0000313" key="2">
    <source>
        <dbReference type="Proteomes" id="UP000037315"/>
    </source>
</evidence>
<dbReference type="Proteomes" id="UP000037315">
    <property type="component" value="Unassembled WGS sequence"/>
</dbReference>
<dbReference type="EMBL" id="LFEJ01000010">
    <property type="protein sequence ID" value="KMV35468.1"/>
    <property type="molecule type" value="Genomic_DNA"/>
</dbReference>
<dbReference type="AlphaFoldDB" id="A0A0J8VPU1"/>
<keyword evidence="2" id="KW-1185">Reference proteome</keyword>
<evidence type="ECO:0000313" key="1">
    <source>
        <dbReference type="EMBL" id="KMV35468.1"/>
    </source>
</evidence>
<proteinExistence type="predicted"/>
<dbReference type="RefSeq" id="WP_024560833.1">
    <property type="nucleotide sequence ID" value="NZ_LFEJ01000010.1"/>
</dbReference>
<dbReference type="OrthoDB" id="6504253at2"/>
<sequence length="225" mass="25639">MPHAALTTLYEETSARTLALWRNAPGIGETMQSDYYDKTRFAPATGIQPLLSAALRVLLEEVNTLAEGDPLADAMPLNGLHFTFLAVTLPLYQRQQRPEKLAELLEIWEAYRARPTCISELQLVALPGQLLLAGIPDSDSAAARKALAQRLLRSGWRDEITARYHNTPLPPPFWHSTLLRYRAQRLPEPWREFFLTRRQQRYGAVSAPRQLVMTNYNWTQVDTLD</sequence>
<accession>A0A0J8VPU1</accession>
<gene>
    <name evidence="1" type="ORF">ACH50_06080</name>
</gene>
<name>A0A0J8VPU1_9ENTR</name>